<keyword evidence="4" id="KW-1185">Reference proteome</keyword>
<comment type="caution">
    <text evidence="3">The sequence shown here is derived from an EMBL/GenBank/DDBJ whole genome shotgun (WGS) entry which is preliminary data.</text>
</comment>
<dbReference type="Proteomes" id="UP001183202">
    <property type="component" value="Unassembled WGS sequence"/>
</dbReference>
<name>A0ABU2NAG3_9PSEU</name>
<feature type="compositionally biased region" description="Low complexity" evidence="1">
    <location>
        <begin position="86"/>
        <end position="116"/>
    </location>
</feature>
<dbReference type="RefSeq" id="WP_311556747.1">
    <property type="nucleotide sequence ID" value="NZ_JAVREJ010000009.1"/>
</dbReference>
<keyword evidence="2" id="KW-0472">Membrane</keyword>
<proteinExistence type="predicted"/>
<feature type="region of interest" description="Disordered" evidence="1">
    <location>
        <begin position="86"/>
        <end position="130"/>
    </location>
</feature>
<accession>A0ABU2NAG3</accession>
<reference evidence="4" key="1">
    <citation type="submission" date="2023-07" db="EMBL/GenBank/DDBJ databases">
        <title>30 novel species of actinomycetes from the DSMZ collection.</title>
        <authorList>
            <person name="Nouioui I."/>
        </authorList>
    </citation>
    <scope>NUCLEOTIDE SEQUENCE [LARGE SCALE GENOMIC DNA]</scope>
    <source>
        <strain evidence="4">DSM 45834</strain>
    </source>
</reference>
<gene>
    <name evidence="3" type="ORF">RM445_14385</name>
</gene>
<evidence type="ECO:0000256" key="2">
    <source>
        <dbReference type="SAM" id="Phobius"/>
    </source>
</evidence>
<evidence type="ECO:0000313" key="3">
    <source>
        <dbReference type="EMBL" id="MDT0350716.1"/>
    </source>
</evidence>
<protein>
    <recommendedName>
        <fullName evidence="5">DUF3558 domain-containing protein</fullName>
    </recommendedName>
</protein>
<organism evidence="3 4">
    <name type="scientific">Pseudonocardia charpentierae</name>
    <dbReference type="NCBI Taxonomy" id="3075545"/>
    <lineage>
        <taxon>Bacteria</taxon>
        <taxon>Bacillati</taxon>
        <taxon>Actinomycetota</taxon>
        <taxon>Actinomycetes</taxon>
        <taxon>Pseudonocardiales</taxon>
        <taxon>Pseudonocardiaceae</taxon>
        <taxon>Pseudonocardia</taxon>
    </lineage>
</organism>
<evidence type="ECO:0000256" key="1">
    <source>
        <dbReference type="SAM" id="MobiDB-lite"/>
    </source>
</evidence>
<evidence type="ECO:0000313" key="4">
    <source>
        <dbReference type="Proteomes" id="UP001183202"/>
    </source>
</evidence>
<dbReference type="EMBL" id="JAVREJ010000009">
    <property type="protein sequence ID" value="MDT0350716.1"/>
    <property type="molecule type" value="Genomic_DNA"/>
</dbReference>
<feature type="region of interest" description="Disordered" evidence="1">
    <location>
        <begin position="187"/>
        <end position="215"/>
    </location>
</feature>
<evidence type="ECO:0008006" key="5">
    <source>
        <dbReference type="Google" id="ProtNLM"/>
    </source>
</evidence>
<sequence>MQEHGEADEARIAALFRDAASGAPPPAFDAAQVIATSRRITRRRRSAVAGAALAVLAVAGVGVVAGIGGPRDATVTAASGQAADQAAPGAGAAGDAARAAAPEAPEAAAAPNAAVPPAGPPLGPGTRECADRQDPALRSLVDQALPEVVGASEAATTMECRPGGERGVALEAGGGVLVVTYLPPGPVTEPPDGARSAPTASGGTVLVSSRADRSGDAAPFADRLDAVVAFLAPRL</sequence>
<keyword evidence="2" id="KW-0812">Transmembrane</keyword>
<keyword evidence="2" id="KW-1133">Transmembrane helix</keyword>
<feature type="transmembrane region" description="Helical" evidence="2">
    <location>
        <begin position="47"/>
        <end position="69"/>
    </location>
</feature>